<evidence type="ECO:0000313" key="1">
    <source>
        <dbReference type="EMBL" id="AQL06260.1"/>
    </source>
</evidence>
<gene>
    <name evidence="1" type="ORF">ZEAMMB73_Zm00001d047367</name>
</gene>
<organism evidence="1">
    <name type="scientific">Zea mays</name>
    <name type="common">Maize</name>
    <dbReference type="NCBI Taxonomy" id="4577"/>
    <lineage>
        <taxon>Eukaryota</taxon>
        <taxon>Viridiplantae</taxon>
        <taxon>Streptophyta</taxon>
        <taxon>Embryophyta</taxon>
        <taxon>Tracheophyta</taxon>
        <taxon>Spermatophyta</taxon>
        <taxon>Magnoliopsida</taxon>
        <taxon>Liliopsida</taxon>
        <taxon>Poales</taxon>
        <taxon>Poaceae</taxon>
        <taxon>PACMAD clade</taxon>
        <taxon>Panicoideae</taxon>
        <taxon>Andropogonodae</taxon>
        <taxon>Andropogoneae</taxon>
        <taxon>Tripsacinae</taxon>
        <taxon>Zea</taxon>
    </lineage>
</organism>
<name>A0A1D6P8Z8_MAIZE</name>
<reference evidence="1" key="1">
    <citation type="submission" date="2015-12" db="EMBL/GenBank/DDBJ databases">
        <title>Update maize B73 reference genome by single molecule sequencing technologies.</title>
        <authorList>
            <consortium name="Maize Genome Sequencing Project"/>
            <person name="Ware D."/>
        </authorList>
    </citation>
    <scope>NUCLEOTIDE SEQUENCE</scope>
    <source>
        <tissue evidence="1">Seedling</tissue>
    </source>
</reference>
<accession>A0A1D6P8Z8</accession>
<sequence length="109" mass="12349">MCVHTSDRKEHKRVKSIPLCLPFWTRLRRRCRGLHRMPDALRLPEEDRPRSARAAAGVRRAVRAVRLRLHLLRLQPTGGAAGGDEARLPSHRCRPSLSGTVSTLPEIAY</sequence>
<dbReference type="AlphaFoldDB" id="A0A1D6P8Z8"/>
<protein>
    <submittedName>
        <fullName evidence="1">Nucleic acid binding</fullName>
    </submittedName>
</protein>
<proteinExistence type="predicted"/>
<dbReference type="EMBL" id="CM000785">
    <property type="protein sequence ID" value="AQL06260.1"/>
    <property type="molecule type" value="Genomic_DNA"/>
</dbReference>